<dbReference type="Pfam" id="PF07593">
    <property type="entry name" value="UnbV_ASPIC"/>
    <property type="match status" value="1"/>
</dbReference>
<organism evidence="3 4">
    <name type="scientific">Spirosoma oryzae</name>
    <dbReference type="NCBI Taxonomy" id="1469603"/>
    <lineage>
        <taxon>Bacteria</taxon>
        <taxon>Pseudomonadati</taxon>
        <taxon>Bacteroidota</taxon>
        <taxon>Cytophagia</taxon>
        <taxon>Cytophagales</taxon>
        <taxon>Cytophagaceae</taxon>
        <taxon>Spirosoma</taxon>
    </lineage>
</organism>
<accession>A0A2T0SUM2</accession>
<feature type="domain" description="ASPIC/UnbV" evidence="2">
    <location>
        <begin position="577"/>
        <end position="644"/>
    </location>
</feature>
<dbReference type="AlphaFoldDB" id="A0A2T0SUM2"/>
<evidence type="ECO:0000313" key="4">
    <source>
        <dbReference type="Proteomes" id="UP000238375"/>
    </source>
</evidence>
<dbReference type="EMBL" id="PVTE01000011">
    <property type="protein sequence ID" value="PRY37117.1"/>
    <property type="molecule type" value="Genomic_DNA"/>
</dbReference>
<dbReference type="InterPro" id="IPR027039">
    <property type="entry name" value="Crtac1"/>
</dbReference>
<evidence type="ECO:0000313" key="3">
    <source>
        <dbReference type="EMBL" id="PRY37117.1"/>
    </source>
</evidence>
<gene>
    <name evidence="3" type="ORF">CLV58_111155</name>
</gene>
<dbReference type="SUPFAM" id="SSF69318">
    <property type="entry name" value="Integrin alpha N-terminal domain"/>
    <property type="match status" value="3"/>
</dbReference>
<dbReference type="InterPro" id="IPR028994">
    <property type="entry name" value="Integrin_alpha_N"/>
</dbReference>
<dbReference type="Proteomes" id="UP000238375">
    <property type="component" value="Unassembled WGS sequence"/>
</dbReference>
<dbReference type="RefSeq" id="WP_106138588.1">
    <property type="nucleotide sequence ID" value="NZ_PVTE01000011.1"/>
</dbReference>
<keyword evidence="1" id="KW-0732">Signal</keyword>
<dbReference type="InterPro" id="IPR011519">
    <property type="entry name" value="UnbV_ASPIC"/>
</dbReference>
<sequence length="1151" mass="125716">MSSPPSGGRGVLYYRLPPVKRFTYLTLTAGLLATAACQKSADSSSSPQTADTPTSPALFTLLSPDQTGVTFSNNLVEGLNTNVLMYEYFYNGGGVAVGDLNNDGLDDIYFTANMAPNKLYLNRTAPGKGNMRFEDITAQSGAGGKDDPWKTGVTMADVNGDGKLDLYISRSGTIRPENRIPELLINDGPDAQGIPHFTNRTAEYGLAQPVQSTQGVFFDYDRDGDLDLFQLNHNPRLLPILDPSATAAIMKQPNPEIGVRLYKNTGNRFTDVTAKSGLSSSVLSYGLGVGVSDLNNDGWPDLYVSNDYGVPDYLYINQAGKGGPYFRDVLKTSMGHTSNFSMGNAVADVNNDSRPDVFTLDMLPEDNRRQKLLLAPDNYEKYDLAVQSGFHHQNMRNMLQVNNGDGSYREVGQLAGISNTDWSWSPLLADYDNDGWKDLYITNGYVRDYTNQDFVKFMNDFMQNRPTKATREDVLELVHKMPASNVTNYMFRNRTGDEAPEQSGEVRFANVGPNWGLTQASNSTGAAYADLDNDGDLDLVVNNTNQPAFIYQNEARTQAKHHFLTVKLVGSGANTQGLGAKLTVYQAGKQQFQEQMPTRGYQSSMSPRLHFGLGGKSSVDSLRIVWPTGKEQLVKSPKVDQLLTLREADARESYRAPKAMPALFVETKSPITRTYSTVATNDFKRQPLLVNAQSFGGPCLVKGDVNGDGLEDVYAGGNSGQAGALYIQQANGQFSARPQSALDTDKQSEDTDALFFDANGDGKSDLYVCSGGYGDFQPDDVRLQDRLYLNDGAGNFTKAANALPAMRTSKSCVRAVDLNGDGKLDLFVGGRVIPGRYPEAPRSYVLINNGKGGFTDQTAKVAPALAQIGMVTDAAWTDLNADKKPELVLVGEWMPVTVMSLAGGQLVDKTTDFLPKEYRGWWNKLLVDDLNGDGRPDLVIGNQGLNTQCRASETEPAELVYKDFDNNGKIDPVLCLYVQGKSYPHASRDELLDQMAMLRKRFTDYDTYSNATLTTVFTEEELKDAKRLTANQLLTTCLLSSGTGKLVEKTLPLSAQVAPVFTVTALDYDRDGHKDLLLCGNATKSRIRFGRSDANMGVLLRNDGRGGFVPVSPAQSGFQLKGDVRSVLPIGQTLLVGINQQAIRAYKPSKP</sequence>
<keyword evidence="4" id="KW-1185">Reference proteome</keyword>
<proteinExistence type="predicted"/>
<comment type="caution">
    <text evidence="3">The sequence shown here is derived from an EMBL/GenBank/DDBJ whole genome shotgun (WGS) entry which is preliminary data.</text>
</comment>
<evidence type="ECO:0000259" key="2">
    <source>
        <dbReference type="Pfam" id="PF07593"/>
    </source>
</evidence>
<evidence type="ECO:0000256" key="1">
    <source>
        <dbReference type="ARBA" id="ARBA00022729"/>
    </source>
</evidence>
<dbReference type="InterPro" id="IPR013517">
    <property type="entry name" value="FG-GAP"/>
</dbReference>
<dbReference type="OrthoDB" id="1488345at2"/>
<dbReference type="Pfam" id="PF13517">
    <property type="entry name" value="FG-GAP_3"/>
    <property type="match status" value="5"/>
</dbReference>
<dbReference type="PANTHER" id="PTHR16026:SF0">
    <property type="entry name" value="CARTILAGE ACIDIC PROTEIN 1"/>
    <property type="match status" value="1"/>
</dbReference>
<dbReference type="PANTHER" id="PTHR16026">
    <property type="entry name" value="CARTILAGE ACIDIC PROTEIN 1"/>
    <property type="match status" value="1"/>
</dbReference>
<reference evidence="3 4" key="1">
    <citation type="submission" date="2018-03" db="EMBL/GenBank/DDBJ databases">
        <title>Genomic Encyclopedia of Archaeal and Bacterial Type Strains, Phase II (KMG-II): from individual species to whole genera.</title>
        <authorList>
            <person name="Goeker M."/>
        </authorList>
    </citation>
    <scope>NUCLEOTIDE SEQUENCE [LARGE SCALE GENOMIC DNA]</scope>
    <source>
        <strain evidence="3 4">DSM 28354</strain>
    </source>
</reference>
<dbReference type="Gene3D" id="2.130.10.130">
    <property type="entry name" value="Integrin alpha, N-terminal"/>
    <property type="match status" value="3"/>
</dbReference>
<protein>
    <submittedName>
        <fullName evidence="3">VCBS repeat protein</fullName>
    </submittedName>
</protein>
<name>A0A2T0SUM2_9BACT</name>